<dbReference type="AlphaFoldDB" id="A0AAV9UPQ3"/>
<name>A0AAV9UPQ3_9PEZI</name>
<accession>A0AAV9UPQ3</accession>
<evidence type="ECO:0000313" key="3">
    <source>
        <dbReference type="Proteomes" id="UP001375240"/>
    </source>
</evidence>
<keyword evidence="1" id="KW-0732">Signal</keyword>
<keyword evidence="3" id="KW-1185">Reference proteome</keyword>
<organism evidence="2 3">
    <name type="scientific">Orbilia brochopaga</name>
    <dbReference type="NCBI Taxonomy" id="3140254"/>
    <lineage>
        <taxon>Eukaryota</taxon>
        <taxon>Fungi</taxon>
        <taxon>Dikarya</taxon>
        <taxon>Ascomycota</taxon>
        <taxon>Pezizomycotina</taxon>
        <taxon>Orbiliomycetes</taxon>
        <taxon>Orbiliales</taxon>
        <taxon>Orbiliaceae</taxon>
        <taxon>Orbilia</taxon>
    </lineage>
</organism>
<gene>
    <name evidence="2" type="ORF">TWF696_006766</name>
</gene>
<reference evidence="2 3" key="1">
    <citation type="submission" date="2019-10" db="EMBL/GenBank/DDBJ databases">
        <authorList>
            <person name="Palmer J.M."/>
        </authorList>
    </citation>
    <scope>NUCLEOTIDE SEQUENCE [LARGE SCALE GENOMIC DNA]</scope>
    <source>
        <strain evidence="2 3">TWF696</strain>
    </source>
</reference>
<dbReference type="EMBL" id="JAVHNQ010000005">
    <property type="protein sequence ID" value="KAK6346646.1"/>
    <property type="molecule type" value="Genomic_DNA"/>
</dbReference>
<comment type="caution">
    <text evidence="2">The sequence shown here is derived from an EMBL/GenBank/DDBJ whole genome shotgun (WGS) entry which is preliminary data.</text>
</comment>
<dbReference type="Proteomes" id="UP001375240">
    <property type="component" value="Unassembled WGS sequence"/>
</dbReference>
<evidence type="ECO:0000313" key="2">
    <source>
        <dbReference type="EMBL" id="KAK6346646.1"/>
    </source>
</evidence>
<feature type="chain" id="PRO_5043900404" evidence="1">
    <location>
        <begin position="18"/>
        <end position="509"/>
    </location>
</feature>
<evidence type="ECO:0000256" key="1">
    <source>
        <dbReference type="SAM" id="SignalP"/>
    </source>
</evidence>
<protein>
    <submittedName>
        <fullName evidence="2">Uncharacterized protein</fullName>
    </submittedName>
</protein>
<proteinExistence type="predicted"/>
<feature type="signal peptide" evidence="1">
    <location>
        <begin position="1"/>
        <end position="17"/>
    </location>
</feature>
<sequence>MIVSSCIFLSFLSICRALPQARSTPSSLTFLPEPYETVPNTEAVEIVDETNLIFDQPNNLGVQPVQPPIEDAPLLGNEGPDQLWDFLGNSELDSNGLELDGENINIGPESRPESPLPYNPTWQTLIARLSALDLESLQLANLGLAGTVGNNNPPVVSQIVNGEVYDPIEVSNEALQEGLGYVDQPYEDIEDFQPSPNTGAFDRRLAKRDTASLAKRSLVKRAETTTTKALWDSWFESNYNDFRFLYQNINLLFRDGRILIRDGLESQPLAAPANAQSTTATMETPIAADPNPFLEETFEPIYDALISYGELSIADLAKRLFNYQELADGTVLVDDTFVSTFGDIYAERALAFSLVAQNLSPNVHRKLFTNTPASAEFERWAKLPSGMGVNKIETIIELSIAIDRIIATFADLSEEFSWVGASFGDITFDIFPDFSDELVVESSPELQSVEPDKPTLDVGPMQQTTTVQPAAEEDVRDLFDDTFDYMGPNFWSGSDDDGILRAWLLSPDT</sequence>